<dbReference type="GO" id="GO:0016747">
    <property type="term" value="F:acyltransferase activity, transferring groups other than amino-acyl groups"/>
    <property type="evidence" value="ECO:0007669"/>
    <property type="project" value="InterPro"/>
</dbReference>
<name>A0A2N3WME6_9PSEU</name>
<evidence type="ECO:0000313" key="4">
    <source>
        <dbReference type="EMBL" id="PKV95028.1"/>
    </source>
</evidence>
<keyword evidence="5" id="KW-1185">Reference proteome</keyword>
<proteinExistence type="predicted"/>
<dbReference type="EMBL" id="PJMY01000003">
    <property type="protein sequence ID" value="PKV95028.1"/>
    <property type="molecule type" value="Genomic_DNA"/>
</dbReference>
<dbReference type="SUPFAM" id="SSF55729">
    <property type="entry name" value="Acyl-CoA N-acyltransferases (Nat)"/>
    <property type="match status" value="1"/>
</dbReference>
<dbReference type="Proteomes" id="UP000233750">
    <property type="component" value="Unassembled WGS sequence"/>
</dbReference>
<reference evidence="4 5" key="1">
    <citation type="submission" date="2017-12" db="EMBL/GenBank/DDBJ databases">
        <title>Sequencing the genomes of 1000 Actinobacteria strains.</title>
        <authorList>
            <person name="Klenk H.-P."/>
        </authorList>
    </citation>
    <scope>NUCLEOTIDE SEQUENCE [LARGE SCALE GENOMIC DNA]</scope>
    <source>
        <strain evidence="4 5">DSM 45165</strain>
    </source>
</reference>
<dbReference type="InterPro" id="IPR000182">
    <property type="entry name" value="GNAT_dom"/>
</dbReference>
<dbReference type="AlphaFoldDB" id="A0A2N3WME6"/>
<keyword evidence="1" id="KW-0808">Transferase</keyword>
<evidence type="ECO:0000256" key="2">
    <source>
        <dbReference type="ARBA" id="ARBA00023315"/>
    </source>
</evidence>
<dbReference type="Pfam" id="PF08445">
    <property type="entry name" value="FR47"/>
    <property type="match status" value="1"/>
</dbReference>
<dbReference type="InterPro" id="IPR013653">
    <property type="entry name" value="GCN5-like_dom"/>
</dbReference>
<dbReference type="InterPro" id="IPR016181">
    <property type="entry name" value="Acyl_CoA_acyltransferase"/>
</dbReference>
<dbReference type="Gene3D" id="3.40.630.30">
    <property type="match status" value="1"/>
</dbReference>
<evidence type="ECO:0000256" key="1">
    <source>
        <dbReference type="ARBA" id="ARBA00022679"/>
    </source>
</evidence>
<accession>A0A2N3WME6</accession>
<comment type="caution">
    <text evidence="4">The sequence shown here is derived from an EMBL/GenBank/DDBJ whole genome shotgun (WGS) entry which is preliminary data.</text>
</comment>
<dbReference type="InterPro" id="IPR050680">
    <property type="entry name" value="YpeA/RimI_acetyltransf"/>
</dbReference>
<dbReference type="PANTHER" id="PTHR43420">
    <property type="entry name" value="ACETYLTRANSFERASE"/>
    <property type="match status" value="1"/>
</dbReference>
<evidence type="ECO:0000313" key="5">
    <source>
        <dbReference type="Proteomes" id="UP000233750"/>
    </source>
</evidence>
<gene>
    <name evidence="4" type="ORF">ATK30_5922</name>
</gene>
<dbReference type="PANTHER" id="PTHR43420:SF3">
    <property type="entry name" value="N-ACETYLTRANSFERASE DOMAIN-CONTAINING PROTEIN"/>
    <property type="match status" value="1"/>
</dbReference>
<sequence>MAQAGDGEVARRAVVAVEGPAEDGAVEALRTVQPRYLEGGPPRRTSGWLRSTVLIEVPLSAMAATLGRIADSCGPRALSMWEVVAGSGAEHALWTRHPGLEWQARMSTSPLENPAWAALSGPHASFAEQKGQVLRYPVDVAPFLAVPDQPDDHVWHDIADLVGPGASTVVVGRVGTPPPAGWTVEAEIAGVQMDGSAAPAVADPEAVRLTEADVPEMLDLVSRTQPGPFLPRTIALGVYLGIRRDGVLVAMAGERMHPPGWTEISAVCTDPAFQGQGLAARLVLAVAAGIRERGERPFLHAAGTNTGAIRLYEKLGFRLTREMQFGAYRAPSL</sequence>
<evidence type="ECO:0000259" key="3">
    <source>
        <dbReference type="PROSITE" id="PS51186"/>
    </source>
</evidence>
<protein>
    <submittedName>
        <fullName evidence="4">GNAT family acetyltransferase</fullName>
    </submittedName>
</protein>
<feature type="domain" description="N-acetyltransferase" evidence="3">
    <location>
        <begin position="204"/>
        <end position="333"/>
    </location>
</feature>
<dbReference type="PROSITE" id="PS51186">
    <property type="entry name" value="GNAT"/>
    <property type="match status" value="1"/>
</dbReference>
<keyword evidence="2" id="KW-0012">Acyltransferase</keyword>
<organism evidence="4 5">
    <name type="scientific">Amycolatopsis echigonensis</name>
    <dbReference type="NCBI Taxonomy" id="2576905"/>
    <lineage>
        <taxon>Bacteria</taxon>
        <taxon>Bacillati</taxon>
        <taxon>Actinomycetota</taxon>
        <taxon>Actinomycetes</taxon>
        <taxon>Pseudonocardiales</taxon>
        <taxon>Pseudonocardiaceae</taxon>
        <taxon>Amycolatopsis</taxon>
    </lineage>
</organism>